<keyword evidence="5 10" id="KW-0812">Transmembrane</keyword>
<evidence type="ECO:0000256" key="1">
    <source>
        <dbReference type="ARBA" id="ARBA00004651"/>
    </source>
</evidence>
<feature type="transmembrane region" description="Helical" evidence="10">
    <location>
        <begin position="384"/>
        <end position="406"/>
    </location>
</feature>
<evidence type="ECO:0000256" key="8">
    <source>
        <dbReference type="ARBA" id="ARBA00023136"/>
    </source>
</evidence>
<feature type="transmembrane region" description="Helical" evidence="10">
    <location>
        <begin position="249"/>
        <end position="270"/>
    </location>
</feature>
<accession>A0ABU9E8L3</accession>
<reference evidence="11 12" key="1">
    <citation type="submission" date="2024-02" db="EMBL/GenBank/DDBJ databases">
        <title>A novel Gemmatimonadota bacterium.</title>
        <authorList>
            <person name="Du Z.-J."/>
            <person name="Ye Y.-Q."/>
        </authorList>
    </citation>
    <scope>NUCLEOTIDE SEQUENCE [LARGE SCALE GENOMIC DNA]</scope>
    <source>
        <strain evidence="11 12">DH-20</strain>
    </source>
</reference>
<feature type="transmembrane region" description="Helical" evidence="10">
    <location>
        <begin position="344"/>
        <end position="363"/>
    </location>
</feature>
<keyword evidence="7" id="KW-0406">Ion transport</keyword>
<feature type="transmembrane region" description="Helical" evidence="10">
    <location>
        <begin position="51"/>
        <end position="71"/>
    </location>
</feature>
<feature type="transmembrane region" description="Helical" evidence="10">
    <location>
        <begin position="155"/>
        <end position="176"/>
    </location>
</feature>
<evidence type="ECO:0000256" key="3">
    <source>
        <dbReference type="ARBA" id="ARBA00022449"/>
    </source>
</evidence>
<comment type="subcellular location">
    <subcellularLocation>
        <location evidence="1">Cell membrane</location>
        <topology evidence="1">Multi-pass membrane protein</topology>
    </subcellularLocation>
</comment>
<evidence type="ECO:0000256" key="10">
    <source>
        <dbReference type="SAM" id="Phobius"/>
    </source>
</evidence>
<keyword evidence="8 10" id="KW-0472">Membrane</keyword>
<evidence type="ECO:0000256" key="6">
    <source>
        <dbReference type="ARBA" id="ARBA00022989"/>
    </source>
</evidence>
<evidence type="ECO:0000313" key="11">
    <source>
        <dbReference type="EMBL" id="MEK9500468.1"/>
    </source>
</evidence>
<organism evidence="11 12">
    <name type="scientific">Gaopeijia maritima</name>
    <dbReference type="NCBI Taxonomy" id="3119007"/>
    <lineage>
        <taxon>Bacteria</taxon>
        <taxon>Pseudomonadati</taxon>
        <taxon>Gemmatimonadota</taxon>
        <taxon>Longimicrobiia</taxon>
        <taxon>Gaopeijiales</taxon>
        <taxon>Gaopeijiaceae</taxon>
        <taxon>Gaopeijia</taxon>
    </lineage>
</organism>
<keyword evidence="2" id="KW-0813">Transport</keyword>
<evidence type="ECO:0000256" key="5">
    <source>
        <dbReference type="ARBA" id="ARBA00022692"/>
    </source>
</evidence>
<dbReference type="EMBL" id="JBBHLI010000002">
    <property type="protein sequence ID" value="MEK9500468.1"/>
    <property type="molecule type" value="Genomic_DNA"/>
</dbReference>
<dbReference type="Proteomes" id="UP001484239">
    <property type="component" value="Unassembled WGS sequence"/>
</dbReference>
<feature type="transmembrane region" description="Helical" evidence="10">
    <location>
        <begin position="91"/>
        <end position="115"/>
    </location>
</feature>
<dbReference type="CDD" id="cd13131">
    <property type="entry name" value="MATE_NorM_like"/>
    <property type="match status" value="1"/>
</dbReference>
<dbReference type="Pfam" id="PF01554">
    <property type="entry name" value="MatE"/>
    <property type="match status" value="2"/>
</dbReference>
<dbReference type="PIRSF" id="PIRSF006603">
    <property type="entry name" value="DinF"/>
    <property type="match status" value="1"/>
</dbReference>
<comment type="caution">
    <text evidence="11">The sequence shown here is derived from an EMBL/GenBank/DDBJ whole genome shotgun (WGS) entry which is preliminary data.</text>
</comment>
<dbReference type="PANTHER" id="PTHR43298:SF2">
    <property type="entry name" value="FMN_FAD EXPORTER YEEO-RELATED"/>
    <property type="match status" value="1"/>
</dbReference>
<feature type="transmembrane region" description="Helical" evidence="10">
    <location>
        <begin position="412"/>
        <end position="432"/>
    </location>
</feature>
<dbReference type="InterPro" id="IPR050222">
    <property type="entry name" value="MATE_MdtK"/>
</dbReference>
<protein>
    <recommendedName>
        <fullName evidence="9">Multidrug-efflux transporter</fullName>
    </recommendedName>
</protein>
<evidence type="ECO:0000256" key="7">
    <source>
        <dbReference type="ARBA" id="ARBA00023065"/>
    </source>
</evidence>
<keyword evidence="6 10" id="KW-1133">Transmembrane helix</keyword>
<evidence type="ECO:0000256" key="2">
    <source>
        <dbReference type="ARBA" id="ARBA00022448"/>
    </source>
</evidence>
<sequence>MPRRNELRELARLAFPVALAQVGLMMQGVVDSIMVGRVSPADLAAVALGNVYFFAAVVFGMGVLFALDPVVSQALGAGDEEGVARGAQRGVVLALGLTVMATLLLLPAEPILGALRQPPEVVPIAAGYAKASIAGVLPFYLYIVQRQVLQAMGRLAPVLAAMLVANLANVLFNWVLVFGNLGAPSMGAVGSGWASSASRLVMAGTLALFAWPRLRDYLRPVRPDVLRWKPISRMLRIGAPTGVQLQLEFGAFAGAGLAMGLLGTVAVAGHQVALNLASLTFMVPVGVAQAAAVLVGRAVGREDSWAARRAAGAGILVGAAFMTLTALAFLTLPEQLARMYSPDAAVIALGASLLPIAGLFQVADGIQVVSAAALRGIGDTRVPMLVNLFGFWGVGLPVGLLLAFRAGLGPRGVWWGLALGLVVVAVLLLRRVRVRFGRDLRRLVFDVH</sequence>
<dbReference type="NCBIfam" id="TIGR00797">
    <property type="entry name" value="matE"/>
    <property type="match status" value="1"/>
</dbReference>
<evidence type="ECO:0000313" key="12">
    <source>
        <dbReference type="Proteomes" id="UP001484239"/>
    </source>
</evidence>
<proteinExistence type="predicted"/>
<evidence type="ECO:0000256" key="9">
    <source>
        <dbReference type="ARBA" id="ARBA00031636"/>
    </source>
</evidence>
<gene>
    <name evidence="11" type="ORF">WI372_05725</name>
</gene>
<name>A0ABU9E8L3_9BACT</name>
<evidence type="ECO:0000256" key="4">
    <source>
        <dbReference type="ARBA" id="ARBA00022475"/>
    </source>
</evidence>
<keyword evidence="3" id="KW-0050">Antiport</keyword>
<keyword evidence="4" id="KW-1003">Cell membrane</keyword>
<feature type="transmembrane region" description="Helical" evidence="10">
    <location>
        <begin position="121"/>
        <end position="143"/>
    </location>
</feature>
<feature type="transmembrane region" description="Helical" evidence="10">
    <location>
        <begin position="196"/>
        <end position="214"/>
    </location>
</feature>
<feature type="transmembrane region" description="Helical" evidence="10">
    <location>
        <begin position="311"/>
        <end position="332"/>
    </location>
</feature>
<feature type="transmembrane region" description="Helical" evidence="10">
    <location>
        <begin position="276"/>
        <end position="299"/>
    </location>
</feature>
<dbReference type="InterPro" id="IPR002528">
    <property type="entry name" value="MATE_fam"/>
</dbReference>
<dbReference type="PANTHER" id="PTHR43298">
    <property type="entry name" value="MULTIDRUG RESISTANCE PROTEIN NORM-RELATED"/>
    <property type="match status" value="1"/>
</dbReference>
<dbReference type="RefSeq" id="WP_405286466.1">
    <property type="nucleotide sequence ID" value="NZ_JBBHLI010000002.1"/>
</dbReference>
<keyword evidence="12" id="KW-1185">Reference proteome</keyword>
<dbReference type="InterPro" id="IPR048279">
    <property type="entry name" value="MdtK-like"/>
</dbReference>